<reference evidence="2 3" key="1">
    <citation type="submission" date="2018-02" db="EMBL/GenBank/DDBJ databases">
        <title>8 Nocardia nova and 1 Nocardia cyriacigeorgica strain used for evolution to TMP-SMX.</title>
        <authorList>
            <person name="Mehta H."/>
            <person name="Weng J."/>
            <person name="Shamoo Y."/>
        </authorList>
    </citation>
    <scope>NUCLEOTIDE SEQUENCE [LARGE SCALE GENOMIC DNA]</scope>
    <source>
        <strain evidence="2 3">BAA2227</strain>
    </source>
</reference>
<dbReference type="Proteomes" id="UP000238356">
    <property type="component" value="Unassembled WGS sequence"/>
</dbReference>
<dbReference type="EMBL" id="PSZD01000003">
    <property type="protein sequence ID" value="PPJ31210.1"/>
    <property type="molecule type" value="Genomic_DNA"/>
</dbReference>
<dbReference type="AlphaFoldDB" id="A0A2S6ABS1"/>
<name>A0A2S6ABS1_9NOCA</name>
<accession>A0A2S6ABS1</accession>
<evidence type="ECO:0000313" key="3">
    <source>
        <dbReference type="Proteomes" id="UP000238356"/>
    </source>
</evidence>
<comment type="caution">
    <text evidence="2">The sequence shown here is derived from an EMBL/GenBank/DDBJ whole genome shotgun (WGS) entry which is preliminary data.</text>
</comment>
<keyword evidence="3" id="KW-1185">Reference proteome</keyword>
<gene>
    <name evidence="2" type="ORF">C5F51_06335</name>
</gene>
<feature type="region of interest" description="Disordered" evidence="1">
    <location>
        <begin position="1"/>
        <end position="47"/>
    </location>
</feature>
<sequence length="78" mass="8269">MNTLTTSASRSIDGSAVPFPPPEPYAHGTPTVGDEHDDLPRTTAERPYPSAFRLRHAPTTIEAARRAIAGSGVRRSGA</sequence>
<protein>
    <submittedName>
        <fullName evidence="2">Uncharacterized protein</fullName>
    </submittedName>
</protein>
<evidence type="ECO:0000256" key="1">
    <source>
        <dbReference type="SAM" id="MobiDB-lite"/>
    </source>
</evidence>
<organism evidence="2 3">
    <name type="scientific">Nocardia nova</name>
    <dbReference type="NCBI Taxonomy" id="37330"/>
    <lineage>
        <taxon>Bacteria</taxon>
        <taxon>Bacillati</taxon>
        <taxon>Actinomycetota</taxon>
        <taxon>Actinomycetes</taxon>
        <taxon>Mycobacteriales</taxon>
        <taxon>Nocardiaceae</taxon>
        <taxon>Nocardia</taxon>
    </lineage>
</organism>
<feature type="compositionally biased region" description="Polar residues" evidence="1">
    <location>
        <begin position="1"/>
        <end position="12"/>
    </location>
</feature>
<evidence type="ECO:0000313" key="2">
    <source>
        <dbReference type="EMBL" id="PPJ31210.1"/>
    </source>
</evidence>
<proteinExistence type="predicted"/>